<organism evidence="3">
    <name type="scientific">Trypanosoma vivax (strain Y486)</name>
    <dbReference type="NCBI Taxonomy" id="1055687"/>
    <lineage>
        <taxon>Eukaryota</taxon>
        <taxon>Discoba</taxon>
        <taxon>Euglenozoa</taxon>
        <taxon>Kinetoplastea</taxon>
        <taxon>Metakinetoplastina</taxon>
        <taxon>Trypanosomatida</taxon>
        <taxon>Trypanosomatidae</taxon>
        <taxon>Trypanosoma</taxon>
        <taxon>Duttonella</taxon>
    </lineage>
</organism>
<evidence type="ECO:0000256" key="1">
    <source>
        <dbReference type="SAM" id="MobiDB-lite"/>
    </source>
</evidence>
<keyword evidence="2" id="KW-0472">Membrane</keyword>
<feature type="region of interest" description="Disordered" evidence="1">
    <location>
        <begin position="83"/>
        <end position="106"/>
    </location>
</feature>
<feature type="transmembrane region" description="Helical" evidence="2">
    <location>
        <begin position="15"/>
        <end position="37"/>
    </location>
</feature>
<reference evidence="3" key="1">
    <citation type="journal article" date="2012" name="Proc. Natl. Acad. Sci. U.S.A.">
        <title>Antigenic diversity is generated by distinct evolutionary mechanisms in African trypanosome species.</title>
        <authorList>
            <person name="Jackson A.P."/>
            <person name="Berry A."/>
            <person name="Aslett M."/>
            <person name="Allison H.C."/>
            <person name="Burton P."/>
            <person name="Vavrova-Anderson J."/>
            <person name="Brown R."/>
            <person name="Browne H."/>
            <person name="Corton N."/>
            <person name="Hauser H."/>
            <person name="Gamble J."/>
            <person name="Gilderthorp R."/>
            <person name="Marcello L."/>
            <person name="McQuillan J."/>
            <person name="Otto T.D."/>
            <person name="Quail M.A."/>
            <person name="Sanders M.J."/>
            <person name="van Tonder A."/>
            <person name="Ginger M.L."/>
            <person name="Field M.C."/>
            <person name="Barry J.D."/>
            <person name="Hertz-Fowler C."/>
            <person name="Berriman M."/>
        </authorList>
    </citation>
    <scope>NUCLEOTIDE SEQUENCE</scope>
    <source>
        <strain evidence="3">Y486</strain>
    </source>
</reference>
<keyword evidence="2" id="KW-0812">Transmembrane</keyword>
<keyword evidence="2" id="KW-1133">Transmembrane helix</keyword>
<protein>
    <submittedName>
        <fullName evidence="3">Uncharacterized protein</fullName>
    </submittedName>
</protein>
<accession>G0UAD2</accession>
<name>G0UAD2_TRYVY</name>
<evidence type="ECO:0000256" key="2">
    <source>
        <dbReference type="SAM" id="Phobius"/>
    </source>
</evidence>
<proteinExistence type="predicted"/>
<feature type="compositionally biased region" description="Basic residues" evidence="1">
    <location>
        <begin position="96"/>
        <end position="106"/>
    </location>
</feature>
<dbReference type="VEuPathDB" id="TriTrypDB:TvY486_1102500"/>
<gene>
    <name evidence="3" type="ORF">TVY486_1102500</name>
</gene>
<sequence length="106" mass="11986">MPFVWYGLPLVLGRLSVPTGCSCGAMAAAIAFAMWPFRFPLRSSGTRQIQKASLVSTRRLHTCQSTLRHLVIVMAMKRARSTFTTETTDRQAQRTFVHKRKGRTFP</sequence>
<dbReference type="AlphaFoldDB" id="G0UAD2"/>
<evidence type="ECO:0000313" key="3">
    <source>
        <dbReference type="EMBL" id="CCC52765.1"/>
    </source>
</evidence>
<dbReference type="EMBL" id="HE573027">
    <property type="protein sequence ID" value="CCC52765.1"/>
    <property type="molecule type" value="Genomic_DNA"/>
</dbReference>